<protein>
    <recommendedName>
        <fullName evidence="6">MADS-box domain-containing protein</fullName>
    </recommendedName>
</protein>
<keyword evidence="2" id="KW-0805">Transcription regulation</keyword>
<dbReference type="SUPFAM" id="SSF55455">
    <property type="entry name" value="SRF-like"/>
    <property type="match status" value="1"/>
</dbReference>
<dbReference type="FunFam" id="3.40.1810.10:FF:000024">
    <property type="entry name" value="Agamous-like MADS-box protein AGL80"/>
    <property type="match status" value="1"/>
</dbReference>
<gene>
    <name evidence="7" type="ORF">TAV2_LOCUS7304</name>
</gene>
<dbReference type="PROSITE" id="PS50066">
    <property type="entry name" value="MADS_BOX_2"/>
    <property type="match status" value="1"/>
</dbReference>
<dbReference type="PANTHER" id="PTHR11945:SF501">
    <property type="entry name" value="MADS-BOX PROTEIN AGL35"/>
    <property type="match status" value="1"/>
</dbReference>
<keyword evidence="3" id="KW-0238">DNA-binding</keyword>
<evidence type="ECO:0000259" key="6">
    <source>
        <dbReference type="PROSITE" id="PS50066"/>
    </source>
</evidence>
<evidence type="ECO:0000256" key="1">
    <source>
        <dbReference type="ARBA" id="ARBA00004123"/>
    </source>
</evidence>
<dbReference type="EMBL" id="OU466858">
    <property type="protein sequence ID" value="CAH2044493.1"/>
    <property type="molecule type" value="Genomic_DNA"/>
</dbReference>
<organism evidence="7 8">
    <name type="scientific">Thlaspi arvense</name>
    <name type="common">Field penny-cress</name>
    <dbReference type="NCBI Taxonomy" id="13288"/>
    <lineage>
        <taxon>Eukaryota</taxon>
        <taxon>Viridiplantae</taxon>
        <taxon>Streptophyta</taxon>
        <taxon>Embryophyta</taxon>
        <taxon>Tracheophyta</taxon>
        <taxon>Spermatophyta</taxon>
        <taxon>Magnoliopsida</taxon>
        <taxon>eudicotyledons</taxon>
        <taxon>Gunneridae</taxon>
        <taxon>Pentapetalae</taxon>
        <taxon>rosids</taxon>
        <taxon>malvids</taxon>
        <taxon>Brassicales</taxon>
        <taxon>Brassicaceae</taxon>
        <taxon>Thlaspideae</taxon>
        <taxon>Thlaspi</taxon>
    </lineage>
</organism>
<dbReference type="Gene3D" id="3.40.1810.10">
    <property type="entry name" value="Transcription factor, MADS-box"/>
    <property type="match status" value="1"/>
</dbReference>
<evidence type="ECO:0000313" key="7">
    <source>
        <dbReference type="EMBL" id="CAH2044493.1"/>
    </source>
</evidence>
<keyword evidence="4" id="KW-0804">Transcription</keyword>
<evidence type="ECO:0000256" key="4">
    <source>
        <dbReference type="ARBA" id="ARBA00023163"/>
    </source>
</evidence>
<dbReference type="Proteomes" id="UP000836841">
    <property type="component" value="Chromosome 2"/>
</dbReference>
<dbReference type="GO" id="GO:0046983">
    <property type="term" value="F:protein dimerization activity"/>
    <property type="evidence" value="ECO:0007669"/>
    <property type="project" value="InterPro"/>
</dbReference>
<dbReference type="InterPro" id="IPR036879">
    <property type="entry name" value="TF_MADSbox_sf"/>
</dbReference>
<comment type="subcellular location">
    <subcellularLocation>
        <location evidence="1">Nucleus</location>
    </subcellularLocation>
</comment>
<dbReference type="GO" id="GO:0000978">
    <property type="term" value="F:RNA polymerase II cis-regulatory region sequence-specific DNA binding"/>
    <property type="evidence" value="ECO:0007669"/>
    <property type="project" value="TreeGrafter"/>
</dbReference>
<evidence type="ECO:0000256" key="5">
    <source>
        <dbReference type="ARBA" id="ARBA00023242"/>
    </source>
</evidence>
<reference evidence="7 8" key="1">
    <citation type="submission" date="2022-03" db="EMBL/GenBank/DDBJ databases">
        <authorList>
            <person name="Nunn A."/>
            <person name="Chopra R."/>
            <person name="Nunn A."/>
            <person name="Contreras Garrido A."/>
        </authorList>
    </citation>
    <scope>NUCLEOTIDE SEQUENCE [LARGE SCALE GENOMIC DNA]</scope>
</reference>
<proteinExistence type="predicted"/>
<sequence>MTRQKVKMAFIENETSRKSTFKKRKRGLLKKAYELQTLCDVPIAIMIDSAYDSSPEVWPTTEKVDRIVSHWKTMSPMDKSKKMMNQETFLQQRIYKATESCKKLRKENREMAMKEVMFSCLSGEHSVTRIDKNDLRDFGFVVEQHLKDLNRRIEILKKNGETLPSSPAAAAVVPTTPDVVVATVEMATSTVGFYDEVRGQIKDSLNIKQTVKDLDLNKEQW</sequence>
<evidence type="ECO:0000256" key="2">
    <source>
        <dbReference type="ARBA" id="ARBA00023015"/>
    </source>
</evidence>
<dbReference type="Pfam" id="PF00319">
    <property type="entry name" value="SRF-TF"/>
    <property type="match status" value="1"/>
</dbReference>
<keyword evidence="5" id="KW-0539">Nucleus</keyword>
<feature type="domain" description="MADS-box" evidence="6">
    <location>
        <begin position="1"/>
        <end position="47"/>
    </location>
</feature>
<dbReference type="PANTHER" id="PTHR11945">
    <property type="entry name" value="MADS BOX PROTEIN"/>
    <property type="match status" value="1"/>
</dbReference>
<dbReference type="AlphaFoldDB" id="A0AAU9RJZ6"/>
<dbReference type="SMART" id="SM00432">
    <property type="entry name" value="MADS"/>
    <property type="match status" value="1"/>
</dbReference>
<dbReference type="PRINTS" id="PR00404">
    <property type="entry name" value="MADSDOMAIN"/>
</dbReference>
<dbReference type="GO" id="GO:0000981">
    <property type="term" value="F:DNA-binding transcription factor activity, RNA polymerase II-specific"/>
    <property type="evidence" value="ECO:0007669"/>
    <property type="project" value="TreeGrafter"/>
</dbReference>
<name>A0AAU9RJZ6_THLAR</name>
<dbReference type="GO" id="GO:0005634">
    <property type="term" value="C:nucleus"/>
    <property type="evidence" value="ECO:0007669"/>
    <property type="project" value="UniProtKB-SubCell"/>
</dbReference>
<keyword evidence="8" id="KW-1185">Reference proteome</keyword>
<evidence type="ECO:0000313" key="8">
    <source>
        <dbReference type="Proteomes" id="UP000836841"/>
    </source>
</evidence>
<accession>A0AAU9RJZ6</accession>
<dbReference type="InterPro" id="IPR002100">
    <property type="entry name" value="TF_MADSbox"/>
</dbReference>
<evidence type="ECO:0000256" key="3">
    <source>
        <dbReference type="ARBA" id="ARBA00023125"/>
    </source>
</evidence>